<dbReference type="EC" id="2.1.1.-" evidence="4"/>
<dbReference type="RefSeq" id="WP_058210442.1">
    <property type="nucleotide sequence ID" value="NZ_JBHSBR010000003.1"/>
</dbReference>
<accession>A0A5M9Q2C8</accession>
<dbReference type="InterPro" id="IPR001091">
    <property type="entry name" value="RM_Methyltransferase"/>
</dbReference>
<dbReference type="PRINTS" id="PR00508">
    <property type="entry name" value="S21N4MTFRASE"/>
</dbReference>
<gene>
    <name evidence="6" type="ORF">F4V48_08825</name>
</gene>
<keyword evidence="1 6" id="KW-0489">Methyltransferase</keyword>
<dbReference type="SUPFAM" id="SSF53335">
    <property type="entry name" value="S-adenosyl-L-methionine-dependent methyltransferases"/>
    <property type="match status" value="1"/>
</dbReference>
<evidence type="ECO:0000256" key="4">
    <source>
        <dbReference type="RuleBase" id="RU362026"/>
    </source>
</evidence>
<protein>
    <recommendedName>
        <fullName evidence="4">Methyltransferase</fullName>
        <ecNumber evidence="4">2.1.1.-</ecNumber>
    </recommendedName>
</protein>
<sequence length="254" mass="29285">MIELSKIYNEDCLEGMKRIPDGSVDMILCDLPYGTTSNKWDSILPFDKLWEQYERVIKENGAIVLFGQEPFSSHLRLSNQKLYRYDWIWEKSQGANFMLAKKQPMRLFENISVFYKKQSKYFPEMEKGEPYISGGGTAGANFSNVKKTRTINTGSRYPRSIIKFGTGDKSKYCHPTQKPVPLFEYLIKTYTSRGDVVLDNCMGSGTTAIACLNTERKFIGFETNKEYYNKSLQRIKNNVTQLDLFEDIAELPTN</sequence>
<comment type="similarity">
    <text evidence="4">Belongs to the N(4)/N(6)-methyltransferase family.</text>
</comment>
<dbReference type="Proteomes" id="UP000325203">
    <property type="component" value="Unassembled WGS sequence"/>
</dbReference>
<dbReference type="Pfam" id="PF01555">
    <property type="entry name" value="N6_N4_Mtase"/>
    <property type="match status" value="1"/>
</dbReference>
<comment type="caution">
    <text evidence="6">The sequence shown here is derived from an EMBL/GenBank/DDBJ whole genome shotgun (WGS) entry which is preliminary data.</text>
</comment>
<dbReference type="GO" id="GO:0003677">
    <property type="term" value="F:DNA binding"/>
    <property type="evidence" value="ECO:0007669"/>
    <property type="project" value="InterPro"/>
</dbReference>
<dbReference type="AlphaFoldDB" id="A0A5M9Q2C8"/>
<evidence type="ECO:0000259" key="5">
    <source>
        <dbReference type="Pfam" id="PF01555"/>
    </source>
</evidence>
<proteinExistence type="inferred from homology"/>
<evidence type="ECO:0000313" key="6">
    <source>
        <dbReference type="EMBL" id="KAA8701442.1"/>
    </source>
</evidence>
<dbReference type="Gene3D" id="3.40.50.150">
    <property type="entry name" value="Vaccinia Virus protein VP39"/>
    <property type="match status" value="1"/>
</dbReference>
<dbReference type="InterPro" id="IPR029063">
    <property type="entry name" value="SAM-dependent_MTases_sf"/>
</dbReference>
<dbReference type="GO" id="GO:0008170">
    <property type="term" value="F:N-methyltransferase activity"/>
    <property type="evidence" value="ECO:0007669"/>
    <property type="project" value="InterPro"/>
</dbReference>
<evidence type="ECO:0000256" key="3">
    <source>
        <dbReference type="ARBA" id="ARBA00022747"/>
    </source>
</evidence>
<dbReference type="GO" id="GO:0009307">
    <property type="term" value="P:DNA restriction-modification system"/>
    <property type="evidence" value="ECO:0007669"/>
    <property type="project" value="UniProtKB-KW"/>
</dbReference>
<feature type="domain" description="DNA methylase N-4/N-6" evidence="5">
    <location>
        <begin position="24"/>
        <end position="230"/>
    </location>
</feature>
<dbReference type="GO" id="GO:0032259">
    <property type="term" value="P:methylation"/>
    <property type="evidence" value="ECO:0007669"/>
    <property type="project" value="UniProtKB-KW"/>
</dbReference>
<keyword evidence="2 6" id="KW-0808">Transferase</keyword>
<dbReference type="EMBL" id="VXKC01000020">
    <property type="protein sequence ID" value="KAA8701442.1"/>
    <property type="molecule type" value="Genomic_DNA"/>
</dbReference>
<evidence type="ECO:0000256" key="2">
    <source>
        <dbReference type="ARBA" id="ARBA00022679"/>
    </source>
</evidence>
<dbReference type="InterPro" id="IPR002941">
    <property type="entry name" value="DNA_methylase_N4/N6"/>
</dbReference>
<organism evidence="6 7">
    <name type="scientific">Lactococcus lactis subsp. hordniae</name>
    <dbReference type="NCBI Taxonomy" id="203404"/>
    <lineage>
        <taxon>Bacteria</taxon>
        <taxon>Bacillati</taxon>
        <taxon>Bacillota</taxon>
        <taxon>Bacilli</taxon>
        <taxon>Lactobacillales</taxon>
        <taxon>Streptococcaceae</taxon>
        <taxon>Lactococcus</taxon>
    </lineage>
</organism>
<keyword evidence="3" id="KW-0680">Restriction system</keyword>
<reference evidence="6 7" key="1">
    <citation type="submission" date="2019-09" db="EMBL/GenBank/DDBJ databases">
        <title>Draft genome sequence of various Type strains from the CCUG.</title>
        <authorList>
            <person name="Pineiro-Iglesias B."/>
            <person name="Tunovic T."/>
            <person name="Unosson C."/>
            <person name="Inganas E."/>
            <person name="Ohlen M."/>
            <person name="Cardew S."/>
            <person name="Jensie-Markopoulos S."/>
            <person name="Salva-Serra F."/>
            <person name="Jaen-Luchoro D."/>
            <person name="Karlsson R."/>
            <person name="Svensson-Stadler L."/>
            <person name="Chun J."/>
            <person name="Moore E."/>
        </authorList>
    </citation>
    <scope>NUCLEOTIDE SEQUENCE [LARGE SCALE GENOMIC DNA]</scope>
    <source>
        <strain evidence="6 7">CCUG 32210T</strain>
    </source>
</reference>
<evidence type="ECO:0000256" key="1">
    <source>
        <dbReference type="ARBA" id="ARBA00022603"/>
    </source>
</evidence>
<evidence type="ECO:0000313" key="7">
    <source>
        <dbReference type="Proteomes" id="UP000325203"/>
    </source>
</evidence>
<name>A0A5M9Q2C8_LACLH</name>